<proteinExistence type="predicted"/>
<organism evidence="1 2">
    <name type="scientific">Asparagus officinalis</name>
    <name type="common">Garden asparagus</name>
    <dbReference type="NCBI Taxonomy" id="4686"/>
    <lineage>
        <taxon>Eukaryota</taxon>
        <taxon>Viridiplantae</taxon>
        <taxon>Streptophyta</taxon>
        <taxon>Embryophyta</taxon>
        <taxon>Tracheophyta</taxon>
        <taxon>Spermatophyta</taxon>
        <taxon>Magnoliopsida</taxon>
        <taxon>Liliopsida</taxon>
        <taxon>Asparagales</taxon>
        <taxon>Asparagaceae</taxon>
        <taxon>Asparagoideae</taxon>
        <taxon>Asparagus</taxon>
    </lineage>
</organism>
<evidence type="ECO:0000313" key="1">
    <source>
        <dbReference type="EMBL" id="ONK81672.1"/>
    </source>
</evidence>
<dbReference type="Gramene" id="ONK81672">
    <property type="protein sequence ID" value="ONK81672"/>
    <property type="gene ID" value="A4U43_C01F31700"/>
</dbReference>
<name>A0A5P1FUA1_ASPOF</name>
<dbReference type="AlphaFoldDB" id="A0A5P1FUA1"/>
<dbReference type="EMBL" id="CM007381">
    <property type="protein sequence ID" value="ONK81672.1"/>
    <property type="molecule type" value="Genomic_DNA"/>
</dbReference>
<evidence type="ECO:0000313" key="2">
    <source>
        <dbReference type="Proteomes" id="UP000243459"/>
    </source>
</evidence>
<protein>
    <submittedName>
        <fullName evidence="1">Uncharacterized protein</fullName>
    </submittedName>
</protein>
<gene>
    <name evidence="1" type="ORF">A4U43_C01F31700</name>
</gene>
<keyword evidence="2" id="KW-1185">Reference proteome</keyword>
<dbReference type="PANTHER" id="PTHR34542:SF1">
    <property type="entry name" value="OS08G0359900 PROTEIN"/>
    <property type="match status" value="1"/>
</dbReference>
<accession>A0A5P1FUA1</accession>
<dbReference type="PANTHER" id="PTHR34542">
    <property type="entry name" value="OS08G0359900 PROTEIN"/>
    <property type="match status" value="1"/>
</dbReference>
<reference evidence="2" key="1">
    <citation type="journal article" date="2017" name="Nat. Commun.">
        <title>The asparagus genome sheds light on the origin and evolution of a young Y chromosome.</title>
        <authorList>
            <person name="Harkess A."/>
            <person name="Zhou J."/>
            <person name="Xu C."/>
            <person name="Bowers J.E."/>
            <person name="Van der Hulst R."/>
            <person name="Ayyampalayam S."/>
            <person name="Mercati F."/>
            <person name="Riccardi P."/>
            <person name="McKain M.R."/>
            <person name="Kakrana A."/>
            <person name="Tang H."/>
            <person name="Ray J."/>
            <person name="Groenendijk J."/>
            <person name="Arikit S."/>
            <person name="Mathioni S.M."/>
            <person name="Nakano M."/>
            <person name="Shan H."/>
            <person name="Telgmann-Rauber A."/>
            <person name="Kanno A."/>
            <person name="Yue Z."/>
            <person name="Chen H."/>
            <person name="Li W."/>
            <person name="Chen Y."/>
            <person name="Xu X."/>
            <person name="Zhang Y."/>
            <person name="Luo S."/>
            <person name="Chen H."/>
            <person name="Gao J."/>
            <person name="Mao Z."/>
            <person name="Pires J.C."/>
            <person name="Luo M."/>
            <person name="Kudrna D."/>
            <person name="Wing R.A."/>
            <person name="Meyers B.C."/>
            <person name="Yi K."/>
            <person name="Kong H."/>
            <person name="Lavrijsen P."/>
            <person name="Sunseri F."/>
            <person name="Falavigna A."/>
            <person name="Ye Y."/>
            <person name="Leebens-Mack J.H."/>
            <person name="Chen G."/>
        </authorList>
    </citation>
    <scope>NUCLEOTIDE SEQUENCE [LARGE SCALE GENOMIC DNA]</scope>
    <source>
        <strain evidence="2">cv. DH0086</strain>
    </source>
</reference>
<sequence length="154" mass="17065">MVTVQKLKLLALNCAITATSPTSPNLSSSKKSTPNPSIPCFSFRCAVPLKGFLGRRFLLRDRNPTVHRSSELSLKEGLLTSHKLRDLFICSPPHLVAAVSEQSSINKFEVGNGFGSLTGPAEEFPVRRRGFRSFGLRYRLLRSAWRPRLGAIPE</sequence>
<dbReference type="Proteomes" id="UP000243459">
    <property type="component" value="Chromosome 1"/>
</dbReference>